<evidence type="ECO:0000256" key="1">
    <source>
        <dbReference type="ARBA" id="ARBA00009995"/>
    </source>
</evidence>
<keyword evidence="4" id="KW-1133">Transmembrane helix</keyword>
<dbReference type="GO" id="GO:0008194">
    <property type="term" value="F:UDP-glycosyltransferase activity"/>
    <property type="evidence" value="ECO:0007669"/>
    <property type="project" value="InterPro"/>
</dbReference>
<dbReference type="SUPFAM" id="SSF53756">
    <property type="entry name" value="UDP-Glycosyltransferase/glycogen phosphorylase"/>
    <property type="match status" value="1"/>
</dbReference>
<dbReference type="PANTHER" id="PTHR48043:SF159">
    <property type="entry name" value="EG:EG0003.4 PROTEIN-RELATED"/>
    <property type="match status" value="1"/>
</dbReference>
<protein>
    <recommendedName>
        <fullName evidence="7">Glucuronosyltransferase</fullName>
    </recommendedName>
</protein>
<dbReference type="Proteomes" id="UP001233999">
    <property type="component" value="Unassembled WGS sequence"/>
</dbReference>
<feature type="transmembrane region" description="Helical" evidence="4">
    <location>
        <begin position="179"/>
        <end position="206"/>
    </location>
</feature>
<dbReference type="Gene3D" id="3.40.50.2000">
    <property type="entry name" value="Glycogen Phosphorylase B"/>
    <property type="match status" value="1"/>
</dbReference>
<reference evidence="5" key="2">
    <citation type="submission" date="2023-05" db="EMBL/GenBank/DDBJ databases">
        <authorList>
            <person name="Fouks B."/>
        </authorList>
    </citation>
    <scope>NUCLEOTIDE SEQUENCE</scope>
    <source>
        <strain evidence="5">Stay&amp;Tobe</strain>
        <tissue evidence="5">Testes</tissue>
    </source>
</reference>
<dbReference type="EMBL" id="JASPKZ010000012">
    <property type="protein sequence ID" value="KAJ9601561.1"/>
    <property type="molecule type" value="Genomic_DNA"/>
</dbReference>
<evidence type="ECO:0008006" key="7">
    <source>
        <dbReference type="Google" id="ProtNLM"/>
    </source>
</evidence>
<accession>A0AAD8AMW5</accession>
<comment type="caution">
    <text evidence="5">The sequence shown here is derived from an EMBL/GenBank/DDBJ whole genome shotgun (WGS) entry which is preliminary data.</text>
</comment>
<organism evidence="5 6">
    <name type="scientific">Diploptera punctata</name>
    <name type="common">Pacific beetle cockroach</name>
    <dbReference type="NCBI Taxonomy" id="6984"/>
    <lineage>
        <taxon>Eukaryota</taxon>
        <taxon>Metazoa</taxon>
        <taxon>Ecdysozoa</taxon>
        <taxon>Arthropoda</taxon>
        <taxon>Hexapoda</taxon>
        <taxon>Insecta</taxon>
        <taxon>Pterygota</taxon>
        <taxon>Neoptera</taxon>
        <taxon>Polyneoptera</taxon>
        <taxon>Dictyoptera</taxon>
        <taxon>Blattodea</taxon>
        <taxon>Blaberoidea</taxon>
        <taxon>Blaberidae</taxon>
        <taxon>Diplopterinae</taxon>
        <taxon>Diploptera</taxon>
    </lineage>
</organism>
<keyword evidence="4" id="KW-0812">Transmembrane</keyword>
<comment type="similarity">
    <text evidence="1">Belongs to the UDP-glycosyltransferase family.</text>
</comment>
<feature type="non-terminal residue" evidence="5">
    <location>
        <position position="229"/>
    </location>
</feature>
<evidence type="ECO:0000256" key="3">
    <source>
        <dbReference type="ARBA" id="ARBA00022679"/>
    </source>
</evidence>
<sequence>MGSNLQSKDMPDKKREAFLNAFSKLKQNVLWKWEADTLPGQPKNVRLGKWLPQNDILAHPNVRMFITHGGLLSTQEAVTRGVPVVNIPVFADQYLNANRAVLAGYGARLDFTNITEEYLLQTINQVLNNPLYRENAQRLSKIFRDQPLTPLEQAVFWTEYVIRHKGAPHMRSASLDLIWYQYFLLDVIGVLVAAVAIFFLIMFLIIRAIFRTWDMWMATTRSSFSGPNK</sequence>
<dbReference type="CDD" id="cd03784">
    <property type="entry name" value="GT1_Gtf-like"/>
    <property type="match status" value="1"/>
</dbReference>
<dbReference type="Pfam" id="PF00201">
    <property type="entry name" value="UDPGT"/>
    <property type="match status" value="1"/>
</dbReference>
<name>A0AAD8AMW5_DIPPU</name>
<keyword evidence="2" id="KW-0328">Glycosyltransferase</keyword>
<dbReference type="InterPro" id="IPR002213">
    <property type="entry name" value="UDP_glucos_trans"/>
</dbReference>
<dbReference type="FunFam" id="3.40.50.2000:FF:000050">
    <property type="entry name" value="UDP-glucuronosyltransferase"/>
    <property type="match status" value="1"/>
</dbReference>
<proteinExistence type="inferred from homology"/>
<reference evidence="5" key="1">
    <citation type="journal article" date="2023" name="IScience">
        <title>Live-bearing cockroach genome reveals convergent evolutionary mechanisms linked to viviparity in insects and beyond.</title>
        <authorList>
            <person name="Fouks B."/>
            <person name="Harrison M.C."/>
            <person name="Mikhailova A.A."/>
            <person name="Marchal E."/>
            <person name="English S."/>
            <person name="Carruthers M."/>
            <person name="Jennings E.C."/>
            <person name="Chiamaka E.L."/>
            <person name="Frigard R.A."/>
            <person name="Pippel M."/>
            <person name="Attardo G.M."/>
            <person name="Benoit J.B."/>
            <person name="Bornberg-Bauer E."/>
            <person name="Tobe S.S."/>
        </authorList>
    </citation>
    <scope>NUCLEOTIDE SEQUENCE</scope>
    <source>
        <strain evidence="5">Stay&amp;Tobe</strain>
    </source>
</reference>
<evidence type="ECO:0000256" key="2">
    <source>
        <dbReference type="ARBA" id="ARBA00022676"/>
    </source>
</evidence>
<keyword evidence="3" id="KW-0808">Transferase</keyword>
<keyword evidence="6" id="KW-1185">Reference proteome</keyword>
<evidence type="ECO:0000256" key="4">
    <source>
        <dbReference type="SAM" id="Phobius"/>
    </source>
</evidence>
<gene>
    <name evidence="5" type="ORF">L9F63_000304</name>
</gene>
<dbReference type="PANTHER" id="PTHR48043">
    <property type="entry name" value="EG:EG0003.4 PROTEIN-RELATED"/>
    <property type="match status" value="1"/>
</dbReference>
<dbReference type="InterPro" id="IPR050271">
    <property type="entry name" value="UDP-glycosyltransferase"/>
</dbReference>
<evidence type="ECO:0000313" key="5">
    <source>
        <dbReference type="EMBL" id="KAJ9601561.1"/>
    </source>
</evidence>
<evidence type="ECO:0000313" key="6">
    <source>
        <dbReference type="Proteomes" id="UP001233999"/>
    </source>
</evidence>
<keyword evidence="4" id="KW-0472">Membrane</keyword>
<dbReference type="AlphaFoldDB" id="A0AAD8AMW5"/>